<keyword evidence="5 6" id="KW-0472">Membrane</keyword>
<name>A0AAW1N498_POPJA</name>
<comment type="subcellular location">
    <subcellularLocation>
        <location evidence="1">Membrane</location>
        <topology evidence="1">Single-pass membrane protein</topology>
    </subcellularLocation>
</comment>
<reference evidence="7 8" key="1">
    <citation type="journal article" date="2024" name="BMC Genomics">
        <title>De novo assembly and annotation of Popillia japonica's genome with initial clues to its potential as an invasive pest.</title>
        <authorList>
            <person name="Cucini C."/>
            <person name="Boschi S."/>
            <person name="Funari R."/>
            <person name="Cardaioli E."/>
            <person name="Iannotti N."/>
            <person name="Marturano G."/>
            <person name="Paoli F."/>
            <person name="Bruttini M."/>
            <person name="Carapelli A."/>
            <person name="Frati F."/>
            <person name="Nardi F."/>
        </authorList>
    </citation>
    <scope>NUCLEOTIDE SEQUENCE [LARGE SCALE GENOMIC DNA]</scope>
    <source>
        <strain evidence="7">DMR45628</strain>
    </source>
</reference>
<evidence type="ECO:0000256" key="3">
    <source>
        <dbReference type="ARBA" id="ARBA00022692"/>
    </source>
</evidence>
<dbReference type="PANTHER" id="PTHR28599">
    <property type="entry name" value="SMALL INTEGRAL MEMBRANE PROTEIN 12"/>
    <property type="match status" value="1"/>
</dbReference>
<comment type="caution">
    <text evidence="7">The sequence shown here is derived from an EMBL/GenBank/DDBJ whole genome shotgun (WGS) entry which is preliminary data.</text>
</comment>
<dbReference type="InterPro" id="IPR031933">
    <property type="entry name" value="UPF0767"/>
</dbReference>
<evidence type="ECO:0000256" key="1">
    <source>
        <dbReference type="ARBA" id="ARBA00004167"/>
    </source>
</evidence>
<feature type="transmembrane region" description="Helical" evidence="6">
    <location>
        <begin position="30"/>
        <end position="47"/>
    </location>
</feature>
<evidence type="ECO:0000256" key="2">
    <source>
        <dbReference type="ARBA" id="ARBA00007304"/>
    </source>
</evidence>
<evidence type="ECO:0000256" key="6">
    <source>
        <dbReference type="SAM" id="Phobius"/>
    </source>
</evidence>
<keyword evidence="3 6" id="KW-0812">Transmembrane</keyword>
<organism evidence="7 8">
    <name type="scientific">Popillia japonica</name>
    <name type="common">Japanese beetle</name>
    <dbReference type="NCBI Taxonomy" id="7064"/>
    <lineage>
        <taxon>Eukaryota</taxon>
        <taxon>Metazoa</taxon>
        <taxon>Ecdysozoa</taxon>
        <taxon>Arthropoda</taxon>
        <taxon>Hexapoda</taxon>
        <taxon>Insecta</taxon>
        <taxon>Pterygota</taxon>
        <taxon>Neoptera</taxon>
        <taxon>Endopterygota</taxon>
        <taxon>Coleoptera</taxon>
        <taxon>Polyphaga</taxon>
        <taxon>Scarabaeiformia</taxon>
        <taxon>Scarabaeidae</taxon>
        <taxon>Rutelinae</taxon>
        <taxon>Popillia</taxon>
    </lineage>
</organism>
<sequence>MPAAVLLRTFNALLLIKMWFGFGFRALRTYAPYITLPFAAVVGFLGYKIESTISKKHTPYREPIKEARNERLITDESLQSAADVEKLRYSANVLGKNLSPSLQ</sequence>
<keyword evidence="4 6" id="KW-1133">Transmembrane helix</keyword>
<protein>
    <submittedName>
        <fullName evidence="7">UPF0767 family</fullName>
    </submittedName>
</protein>
<dbReference type="PANTHER" id="PTHR28599:SF1">
    <property type="entry name" value="SMALL INTEGRAL MEMBRANE PROTEIN 12"/>
    <property type="match status" value="1"/>
</dbReference>
<evidence type="ECO:0000313" key="8">
    <source>
        <dbReference type="Proteomes" id="UP001458880"/>
    </source>
</evidence>
<dbReference type="EMBL" id="JASPKY010000009">
    <property type="protein sequence ID" value="KAK9754147.1"/>
    <property type="molecule type" value="Genomic_DNA"/>
</dbReference>
<comment type="similarity">
    <text evidence="2">Belongs to the SMIM12 family.</text>
</comment>
<dbReference type="Pfam" id="PF15990">
    <property type="entry name" value="UPF0767"/>
    <property type="match status" value="1"/>
</dbReference>
<accession>A0AAW1N498</accession>
<keyword evidence="8" id="KW-1185">Reference proteome</keyword>
<proteinExistence type="inferred from homology"/>
<evidence type="ECO:0000256" key="4">
    <source>
        <dbReference type="ARBA" id="ARBA00022989"/>
    </source>
</evidence>
<evidence type="ECO:0000313" key="7">
    <source>
        <dbReference type="EMBL" id="KAK9754147.1"/>
    </source>
</evidence>
<dbReference type="AlphaFoldDB" id="A0AAW1N498"/>
<dbReference type="Proteomes" id="UP001458880">
    <property type="component" value="Unassembled WGS sequence"/>
</dbReference>
<evidence type="ECO:0000256" key="5">
    <source>
        <dbReference type="ARBA" id="ARBA00023136"/>
    </source>
</evidence>
<gene>
    <name evidence="7" type="ORF">QE152_g1462</name>
</gene>
<dbReference type="GO" id="GO:0016020">
    <property type="term" value="C:membrane"/>
    <property type="evidence" value="ECO:0007669"/>
    <property type="project" value="UniProtKB-SubCell"/>
</dbReference>